<dbReference type="InterPro" id="IPR001347">
    <property type="entry name" value="SIS_dom"/>
</dbReference>
<dbReference type="Pfam" id="PF01380">
    <property type="entry name" value="SIS"/>
    <property type="match status" value="1"/>
</dbReference>
<reference evidence="3" key="1">
    <citation type="journal article" date="2020" name="Microbiol. Resour. Announc.">
        <title>Complete Genome Sequence of Faecalibacillus intestinalis JCM 34082, Isolated from Feces from a Healthy Japanese Female.</title>
        <authorList>
            <person name="Sakamoto M."/>
            <person name="Ikeyama N."/>
            <person name="Toyoda A."/>
            <person name="Murakami T."/>
            <person name="Mori H."/>
            <person name="Ohkuma M."/>
        </authorList>
    </citation>
    <scope>NUCLEOTIDE SEQUENCE</scope>
    <source>
        <strain evidence="3">14EGH31</strain>
    </source>
</reference>
<dbReference type="GO" id="GO:0006487">
    <property type="term" value="P:protein N-linked glycosylation"/>
    <property type="evidence" value="ECO:0007669"/>
    <property type="project" value="TreeGrafter"/>
</dbReference>
<dbReference type="RefSeq" id="WP_200765156.1">
    <property type="nucleotide sequence ID" value="NZ_AP024085.1"/>
</dbReference>
<dbReference type="GO" id="GO:0006002">
    <property type="term" value="P:fructose 6-phosphate metabolic process"/>
    <property type="evidence" value="ECO:0007669"/>
    <property type="project" value="TreeGrafter"/>
</dbReference>
<feature type="domain" description="SIS" evidence="2">
    <location>
        <begin position="30"/>
        <end position="176"/>
    </location>
</feature>
<dbReference type="CDD" id="cd05008">
    <property type="entry name" value="SIS_GlmS_GlmD_1"/>
    <property type="match status" value="1"/>
</dbReference>
<dbReference type="Proteomes" id="UP000593842">
    <property type="component" value="Chromosome"/>
</dbReference>
<dbReference type="PROSITE" id="PS51464">
    <property type="entry name" value="SIS"/>
    <property type="match status" value="1"/>
</dbReference>
<accession>A0A7I8DWI7</accession>
<dbReference type="KEGG" id="fit:Fi14EGH31_07140"/>
<dbReference type="CDD" id="cd05009">
    <property type="entry name" value="SIS_GlmS_GlmD_2"/>
    <property type="match status" value="1"/>
</dbReference>
<dbReference type="Gene3D" id="3.40.50.10490">
    <property type="entry name" value="Glucose-6-phosphate isomerase like protein, domain 1"/>
    <property type="match status" value="2"/>
</dbReference>
<dbReference type="AlphaFoldDB" id="A0A7I8DWI7"/>
<dbReference type="PANTHER" id="PTHR10937:SF17">
    <property type="entry name" value="GLUCOSAMINE-FRUCTOSE-6-PHOSPHATE AMINOTRANSFERASE"/>
    <property type="match status" value="1"/>
</dbReference>
<dbReference type="GeneID" id="70579147"/>
<keyword evidence="3" id="KW-0413">Isomerase</keyword>
<dbReference type="GO" id="GO:0004360">
    <property type="term" value="F:glutamine-fructose-6-phosphate transaminase (isomerizing) activity"/>
    <property type="evidence" value="ECO:0007669"/>
    <property type="project" value="TreeGrafter"/>
</dbReference>
<evidence type="ECO:0000256" key="1">
    <source>
        <dbReference type="ARBA" id="ARBA00022737"/>
    </source>
</evidence>
<keyword evidence="1" id="KW-0677">Repeat</keyword>
<sequence length="368" mass="41778">MKTNMYDYICETPGVLTYIINNRKEIVQEFVNEYKDKKIDQIYVIGSGTSYHAGLSAKNYLEEILNIKVFCMYPTQFSRSEKVFNKNTLVIGMSQGGQSLSTVEGLDAASKRGLMTASVSENPTALIFEHAQTQTRIEVGNEKCGAKTKGYAGTTVTLMMMLSELAIIKGILKEEKFKLYKERMFNVIHNMPLVVDAATKWYGRIKDEFLPAKRIIVVGYDGNYADVLEGALKVLETVRQGVTGYDIEEFFHGIYNSITESAHIFYLASKGDYKPRTLKLIEILKEWTPHNYLIASPEEIENQNKNDCIVEFVEDPLFSPWEYIIPMQVLACLAPQDLGINPDIPKDPQFHARIGSKKLDGLRDQYKK</sequence>
<dbReference type="InterPro" id="IPR035466">
    <property type="entry name" value="GlmS/AgaS_SIS"/>
</dbReference>
<dbReference type="InterPro" id="IPR046348">
    <property type="entry name" value="SIS_dom_sf"/>
</dbReference>
<organism evidence="3">
    <name type="scientific">Faecalibacillus intestinalis</name>
    <dbReference type="NCBI Taxonomy" id="1982626"/>
    <lineage>
        <taxon>Bacteria</taxon>
        <taxon>Bacillati</taxon>
        <taxon>Bacillota</taxon>
        <taxon>Erysipelotrichia</taxon>
        <taxon>Erysipelotrichales</taxon>
        <taxon>Coprobacillaceae</taxon>
        <taxon>Faecalibacillus</taxon>
    </lineage>
</organism>
<dbReference type="EMBL" id="AP024085">
    <property type="protein sequence ID" value="BCL57002.1"/>
    <property type="molecule type" value="Genomic_DNA"/>
</dbReference>
<dbReference type="SUPFAM" id="SSF53697">
    <property type="entry name" value="SIS domain"/>
    <property type="match status" value="1"/>
</dbReference>
<proteinExistence type="predicted"/>
<name>A0A7I8DWI7_9FIRM</name>
<gene>
    <name evidence="3" type="ORF">Fi14EGH31_07140</name>
</gene>
<dbReference type="PANTHER" id="PTHR10937">
    <property type="entry name" value="GLUCOSAMINE--FRUCTOSE-6-PHOSPHATE AMINOTRANSFERASE, ISOMERIZING"/>
    <property type="match status" value="1"/>
</dbReference>
<protein>
    <submittedName>
        <fullName evidence="3">Phosphosugar isomerase</fullName>
    </submittedName>
</protein>
<dbReference type="InterPro" id="IPR035490">
    <property type="entry name" value="GlmS/FrlB_SIS"/>
</dbReference>
<dbReference type="GO" id="GO:0097367">
    <property type="term" value="F:carbohydrate derivative binding"/>
    <property type="evidence" value="ECO:0007669"/>
    <property type="project" value="InterPro"/>
</dbReference>
<dbReference type="GO" id="GO:0006047">
    <property type="term" value="P:UDP-N-acetylglucosamine metabolic process"/>
    <property type="evidence" value="ECO:0007669"/>
    <property type="project" value="TreeGrafter"/>
</dbReference>
<evidence type="ECO:0000313" key="3">
    <source>
        <dbReference type="EMBL" id="BCL57002.1"/>
    </source>
</evidence>
<dbReference type="GO" id="GO:0016853">
    <property type="term" value="F:isomerase activity"/>
    <property type="evidence" value="ECO:0007669"/>
    <property type="project" value="UniProtKB-KW"/>
</dbReference>
<evidence type="ECO:0000259" key="2">
    <source>
        <dbReference type="PROSITE" id="PS51464"/>
    </source>
</evidence>